<reference evidence="4" key="1">
    <citation type="thesis" date="2020" institute="ProQuest LLC" country="789 East Eisenhower Parkway, Ann Arbor, MI, USA">
        <title>Comparative Genomics and Chromosome Evolution.</title>
        <authorList>
            <person name="Mudd A.B."/>
        </authorList>
    </citation>
    <scope>NUCLEOTIDE SEQUENCE</scope>
    <source>
        <strain evidence="4">237g6f4</strain>
        <tissue evidence="4">Blood</tissue>
    </source>
</reference>
<dbReference type="PANTHER" id="PTHR23149:SF9">
    <property type="entry name" value="G PATCH DOMAIN-CONTAINING PROTEIN 4"/>
    <property type="match status" value="1"/>
</dbReference>
<dbReference type="Pfam" id="PF01585">
    <property type="entry name" value="G-patch"/>
    <property type="match status" value="1"/>
</dbReference>
<keyword evidence="5" id="KW-1185">Reference proteome</keyword>
<dbReference type="SMART" id="SM00443">
    <property type="entry name" value="G_patch"/>
    <property type="match status" value="1"/>
</dbReference>
<dbReference type="EMBL" id="WNYA01000007">
    <property type="protein sequence ID" value="KAG8560112.1"/>
    <property type="molecule type" value="Genomic_DNA"/>
</dbReference>
<evidence type="ECO:0000313" key="4">
    <source>
        <dbReference type="EMBL" id="KAG8560112.1"/>
    </source>
</evidence>
<evidence type="ECO:0000256" key="1">
    <source>
        <dbReference type="ARBA" id="ARBA00040365"/>
    </source>
</evidence>
<dbReference type="AlphaFoldDB" id="A0AAV7AFC8"/>
<evidence type="ECO:0000313" key="5">
    <source>
        <dbReference type="Proteomes" id="UP000824782"/>
    </source>
</evidence>
<feature type="compositionally biased region" description="Basic and acidic residues" evidence="2">
    <location>
        <begin position="404"/>
        <end position="422"/>
    </location>
</feature>
<proteinExistence type="predicted"/>
<evidence type="ECO:0000256" key="2">
    <source>
        <dbReference type="SAM" id="MobiDB-lite"/>
    </source>
</evidence>
<feature type="region of interest" description="Disordered" evidence="2">
    <location>
        <begin position="195"/>
        <end position="458"/>
    </location>
</feature>
<name>A0AAV7AFC8_ENGPU</name>
<feature type="compositionally biased region" description="Polar residues" evidence="2">
    <location>
        <begin position="206"/>
        <end position="216"/>
    </location>
</feature>
<comment type="caution">
    <text evidence="4">The sequence shown here is derived from an EMBL/GenBank/DDBJ whole genome shotgun (WGS) entry which is preliminary data.</text>
</comment>
<feature type="compositionally biased region" description="Basic and acidic residues" evidence="2">
    <location>
        <begin position="374"/>
        <end position="396"/>
    </location>
</feature>
<feature type="region of interest" description="Disordered" evidence="2">
    <location>
        <begin position="126"/>
        <end position="153"/>
    </location>
</feature>
<accession>A0AAV7AFC8</accession>
<gene>
    <name evidence="4" type="ORF">GDO81_014795</name>
</gene>
<dbReference type="InterPro" id="IPR050656">
    <property type="entry name" value="PINX1"/>
</dbReference>
<evidence type="ECO:0000259" key="3">
    <source>
        <dbReference type="PROSITE" id="PS50174"/>
    </source>
</evidence>
<organism evidence="4 5">
    <name type="scientific">Engystomops pustulosus</name>
    <name type="common">Tungara frog</name>
    <name type="synonym">Physalaemus pustulosus</name>
    <dbReference type="NCBI Taxonomy" id="76066"/>
    <lineage>
        <taxon>Eukaryota</taxon>
        <taxon>Metazoa</taxon>
        <taxon>Chordata</taxon>
        <taxon>Craniata</taxon>
        <taxon>Vertebrata</taxon>
        <taxon>Euteleostomi</taxon>
        <taxon>Amphibia</taxon>
        <taxon>Batrachia</taxon>
        <taxon>Anura</taxon>
        <taxon>Neobatrachia</taxon>
        <taxon>Hyloidea</taxon>
        <taxon>Leptodactylidae</taxon>
        <taxon>Leiuperinae</taxon>
        <taxon>Engystomops</taxon>
    </lineage>
</organism>
<sequence length="458" mass="52217">MDTSMGMKSRGLKFAEEQMLRHGWTEGKGLGKHEDGISKAIKVKVKCDTAGVGHNTAEQFTFHWWDHVFNKTASSISVEPDQDGVKVKKVSEEDAVVSSKKPRAAMLYGDKLYGRFIKAATLTSGGLEPVEKSSPSITSDSSEDEDSKLDLSSATKLSDEDLVKICGGRTAHKGARHGLTMNAKLSRIEEQERAFMEKYGKEKTKPQSSNSSSTEVNGEVGNFSKKKKQREEPNDNFNSEVTKKSKKKHKKGKCEDESNGHDQEHIPSTEEVMVVETLEEDEETTQPTKKKKKRKTTNDGGSNQEKEDKEQENIEEETEKSKKKKKKRETVDNEESMMVNGHTEDGDPIREEEDEEHGNSVEKSKSKKKKKKRIKDDPEELVKEEQHTECSEEERSRKPKSKRKGNEEHEEHLLESEEEGRSRTKKKKLREKESDLMEEEDTKVHKKRKKQKHREESA</sequence>
<feature type="compositionally biased region" description="Basic and acidic residues" evidence="2">
    <location>
        <begin position="195"/>
        <end position="205"/>
    </location>
</feature>
<dbReference type="GO" id="GO:0005730">
    <property type="term" value="C:nucleolus"/>
    <property type="evidence" value="ECO:0007669"/>
    <property type="project" value="TreeGrafter"/>
</dbReference>
<protein>
    <recommendedName>
        <fullName evidence="1">G patch domain-containing protein 4</fullName>
    </recommendedName>
</protein>
<dbReference type="InterPro" id="IPR000467">
    <property type="entry name" value="G_patch_dom"/>
</dbReference>
<feature type="compositionally biased region" description="Basic and acidic residues" evidence="2">
    <location>
        <begin position="253"/>
        <end position="268"/>
    </location>
</feature>
<dbReference type="GO" id="GO:0003676">
    <property type="term" value="F:nucleic acid binding"/>
    <property type="evidence" value="ECO:0007669"/>
    <property type="project" value="InterPro"/>
</dbReference>
<dbReference type="EMBL" id="WNYA01000007">
    <property type="protein sequence ID" value="KAG8560113.1"/>
    <property type="molecule type" value="Genomic_DNA"/>
</dbReference>
<dbReference type="EMBL" id="WNYA01000007">
    <property type="protein sequence ID" value="KAG8560114.1"/>
    <property type="molecule type" value="Genomic_DNA"/>
</dbReference>
<dbReference type="PROSITE" id="PS50174">
    <property type="entry name" value="G_PATCH"/>
    <property type="match status" value="1"/>
</dbReference>
<dbReference type="Proteomes" id="UP000824782">
    <property type="component" value="Unassembled WGS sequence"/>
</dbReference>
<feature type="domain" description="G-patch" evidence="3">
    <location>
        <begin position="11"/>
        <end position="57"/>
    </location>
</feature>
<dbReference type="PANTHER" id="PTHR23149">
    <property type="entry name" value="G PATCH DOMAIN CONTAINING PROTEIN"/>
    <property type="match status" value="1"/>
</dbReference>